<dbReference type="InterPro" id="IPR036188">
    <property type="entry name" value="FAD/NAD-bd_sf"/>
</dbReference>
<dbReference type="Gene3D" id="3.30.9.60">
    <property type="match status" value="1"/>
</dbReference>
<dbReference type="Pfam" id="PF22607">
    <property type="entry name" value="FAD_binding-like"/>
    <property type="match status" value="1"/>
</dbReference>
<evidence type="ECO:0000313" key="6">
    <source>
        <dbReference type="Proteomes" id="UP000800040"/>
    </source>
</evidence>
<evidence type="ECO:0000256" key="2">
    <source>
        <dbReference type="ARBA" id="ARBA00023002"/>
    </source>
</evidence>
<dbReference type="Gene3D" id="3.50.50.60">
    <property type="entry name" value="FAD/NAD(P)-binding domain"/>
    <property type="match status" value="1"/>
</dbReference>
<protein>
    <submittedName>
        <fullName evidence="5">FAD/NAD(P)-binding domain-containing protein</fullName>
    </submittedName>
</protein>
<keyword evidence="1" id="KW-0285">Flavoprotein</keyword>
<sequence length="405" mass="44044">MTKHVVVVGSSIAGLMHAVALKSHGHDVVVLELRSEQQLQARAAGLSLWEKAQKVITTYIPDVDLNEIVFHNPALQIADGNGSVLAEIPMTEDVRTSCWAGIHGLLWMACEKEAEGHGTVTIMCGHQVLGVTEQGDRVVVAYKDNRGTEGKMDADLVIAADGARSRVRSLVLPDVKTEYAGYVAWRAQCLETDAPEELHAATQGKLPIYMFDGSYILAYLSPNQIGSMRPGERVIEWCWYDPCDPSSPEFADYMTDVNGIRHNVTVPANLLRPEVWEAQLNRRDAVLSPLWKKVIQDSGMPLLTAVQSFDNTKASFFSGKVLLAGEAFIQIRPHLGASCDIAGLSALTLPGVLNGDMSLEEWEAGLVKHAMEKSIGSKATGIFGMTGKWPEGYTPESAAEFADKA</sequence>
<feature type="domain" description="2,6-dihydroxypyridine 3-monooxygenase substrate binding" evidence="4">
    <location>
        <begin position="179"/>
        <end position="307"/>
    </location>
</feature>
<dbReference type="InterPro" id="IPR054707">
    <property type="entry name" value="DhpH_subs-bd"/>
</dbReference>
<dbReference type="EMBL" id="ML975384">
    <property type="protein sequence ID" value="KAF1830790.1"/>
    <property type="molecule type" value="Genomic_DNA"/>
</dbReference>
<proteinExistence type="predicted"/>
<organism evidence="5 6">
    <name type="scientific">Decorospora gaudefroyi</name>
    <dbReference type="NCBI Taxonomy" id="184978"/>
    <lineage>
        <taxon>Eukaryota</taxon>
        <taxon>Fungi</taxon>
        <taxon>Dikarya</taxon>
        <taxon>Ascomycota</taxon>
        <taxon>Pezizomycotina</taxon>
        <taxon>Dothideomycetes</taxon>
        <taxon>Pleosporomycetidae</taxon>
        <taxon>Pleosporales</taxon>
        <taxon>Pleosporineae</taxon>
        <taxon>Pleosporaceae</taxon>
        <taxon>Decorospora</taxon>
    </lineage>
</organism>
<gene>
    <name evidence="5" type="ORF">BDW02DRAFT_601393</name>
</gene>
<dbReference type="SUPFAM" id="SSF51905">
    <property type="entry name" value="FAD/NAD(P)-binding domain"/>
    <property type="match status" value="1"/>
</dbReference>
<keyword evidence="6" id="KW-1185">Reference proteome</keyword>
<reference evidence="5" key="1">
    <citation type="submission" date="2020-01" db="EMBL/GenBank/DDBJ databases">
        <authorList>
            <consortium name="DOE Joint Genome Institute"/>
            <person name="Haridas S."/>
            <person name="Albert R."/>
            <person name="Binder M."/>
            <person name="Bloem J."/>
            <person name="Labutti K."/>
            <person name="Salamov A."/>
            <person name="Andreopoulos B."/>
            <person name="Baker S.E."/>
            <person name="Barry K."/>
            <person name="Bills G."/>
            <person name="Bluhm B.H."/>
            <person name="Cannon C."/>
            <person name="Castanera R."/>
            <person name="Culley D.E."/>
            <person name="Daum C."/>
            <person name="Ezra D."/>
            <person name="Gonzalez J.B."/>
            <person name="Henrissat B."/>
            <person name="Kuo A."/>
            <person name="Liang C."/>
            <person name="Lipzen A."/>
            <person name="Lutzoni F."/>
            <person name="Magnuson J."/>
            <person name="Mondo S."/>
            <person name="Nolan M."/>
            <person name="Ohm R."/>
            <person name="Pangilinan J."/>
            <person name="Park H.-J."/>
            <person name="Ramirez L."/>
            <person name="Alfaro M."/>
            <person name="Sun H."/>
            <person name="Tritt A."/>
            <person name="Yoshinaga Y."/>
            <person name="Zwiers L.-H."/>
            <person name="Turgeon B.G."/>
            <person name="Goodwin S.B."/>
            <person name="Spatafora J.W."/>
            <person name="Crous P.W."/>
            <person name="Grigoriev I.V."/>
        </authorList>
    </citation>
    <scope>NUCLEOTIDE SEQUENCE</scope>
    <source>
        <strain evidence="5">P77</strain>
    </source>
</reference>
<feature type="domain" description="FAD-dependent oxidoreductase 2 FAD-binding" evidence="3">
    <location>
        <begin position="4"/>
        <end position="47"/>
    </location>
</feature>
<dbReference type="InterPro" id="IPR003953">
    <property type="entry name" value="FAD-dep_OxRdtase_2_FAD-bd"/>
</dbReference>
<evidence type="ECO:0000313" key="5">
    <source>
        <dbReference type="EMBL" id="KAF1830790.1"/>
    </source>
</evidence>
<name>A0A6A5K361_9PLEO</name>
<dbReference type="Pfam" id="PF00890">
    <property type="entry name" value="FAD_binding_2"/>
    <property type="match status" value="1"/>
</dbReference>
<keyword evidence="2" id="KW-0560">Oxidoreductase</keyword>
<evidence type="ECO:0000259" key="4">
    <source>
        <dbReference type="Pfam" id="PF22607"/>
    </source>
</evidence>
<dbReference type="SUPFAM" id="SSF54373">
    <property type="entry name" value="FAD-linked reductases, C-terminal domain"/>
    <property type="match status" value="1"/>
</dbReference>
<evidence type="ECO:0000256" key="1">
    <source>
        <dbReference type="ARBA" id="ARBA00022630"/>
    </source>
</evidence>
<accession>A0A6A5K361</accession>
<dbReference type="PANTHER" id="PTHR47469:SF2">
    <property type="entry name" value="OS06G0597600 PROTEIN"/>
    <property type="match status" value="1"/>
</dbReference>
<evidence type="ECO:0000259" key="3">
    <source>
        <dbReference type="Pfam" id="PF00890"/>
    </source>
</evidence>
<dbReference type="InterPro" id="IPR053212">
    <property type="entry name" value="DHP_3-monooxygenase"/>
</dbReference>
<dbReference type="AlphaFoldDB" id="A0A6A5K361"/>
<dbReference type="GO" id="GO:0016491">
    <property type="term" value="F:oxidoreductase activity"/>
    <property type="evidence" value="ECO:0007669"/>
    <property type="project" value="UniProtKB-KW"/>
</dbReference>
<dbReference type="PANTHER" id="PTHR47469">
    <property type="entry name" value="MONOOXYGENASE-LIKE"/>
    <property type="match status" value="1"/>
</dbReference>
<dbReference type="Proteomes" id="UP000800040">
    <property type="component" value="Unassembled WGS sequence"/>
</dbReference>
<dbReference type="OrthoDB" id="16820at2759"/>
<dbReference type="PRINTS" id="PR00420">
    <property type="entry name" value="RNGMNOXGNASE"/>
</dbReference>